<feature type="compositionally biased region" description="Low complexity" evidence="1">
    <location>
        <begin position="1"/>
        <end position="12"/>
    </location>
</feature>
<sequence length="326" mass="36851">APRATRSAARSAPAHRRFGGPRRGPRAGRRGRRGGRRRGRQGGRRQRREGVRGERRRGDADPVPHPPERQAPHLPRPPRRRLLRQPGRRRARDPRDRPTEQDRRQAAQAGQALRPQDAPGAPRVRAHHDDRRRGPRRKRQVPHAHAQQAHQPLLQGRAQGQGDPAARHPAGPVGLLRGDDPAREVAQEARRRPRARPGVADAQRREARHGDRLGDRARAQRDDRLARPARREERPAAEARRHPPVHARHDPEPAAPEDAPEPRDHAQRRRVRHPGAEAREVRRLHEGRSQEVPQRLQALLQGGHEPHDAQAGHGDEAAAGLRRLRV</sequence>
<accession>A0A6J4TCG9</accession>
<feature type="compositionally biased region" description="Basic and acidic residues" evidence="1">
    <location>
        <begin position="304"/>
        <end position="316"/>
    </location>
</feature>
<protein>
    <submittedName>
        <fullName evidence="2">Uncharacterized protein</fullName>
    </submittedName>
</protein>
<dbReference type="EMBL" id="CADCVS010000382">
    <property type="protein sequence ID" value="CAA9519776.1"/>
    <property type="molecule type" value="Genomic_DNA"/>
</dbReference>
<proteinExistence type="predicted"/>
<feature type="compositionally biased region" description="Low complexity" evidence="1">
    <location>
        <begin position="106"/>
        <end position="116"/>
    </location>
</feature>
<reference evidence="2" key="1">
    <citation type="submission" date="2020-02" db="EMBL/GenBank/DDBJ databases">
        <authorList>
            <person name="Meier V. D."/>
        </authorList>
    </citation>
    <scope>NUCLEOTIDE SEQUENCE</scope>
    <source>
        <strain evidence="2">AVDCRST_MAG30</strain>
    </source>
</reference>
<feature type="compositionally biased region" description="Basic and acidic residues" evidence="1">
    <location>
        <begin position="177"/>
        <end position="190"/>
    </location>
</feature>
<feature type="compositionally biased region" description="Basic residues" evidence="1">
    <location>
        <begin position="76"/>
        <end position="92"/>
    </location>
</feature>
<feature type="compositionally biased region" description="Basic and acidic residues" evidence="1">
    <location>
        <begin position="202"/>
        <end position="252"/>
    </location>
</feature>
<name>A0A6J4TCG9_9ACTN</name>
<evidence type="ECO:0000256" key="1">
    <source>
        <dbReference type="SAM" id="MobiDB-lite"/>
    </source>
</evidence>
<feature type="compositionally biased region" description="Basic and acidic residues" evidence="1">
    <location>
        <begin position="93"/>
        <end position="105"/>
    </location>
</feature>
<feature type="compositionally biased region" description="Basic residues" evidence="1">
    <location>
        <begin position="13"/>
        <end position="47"/>
    </location>
</feature>
<feature type="region of interest" description="Disordered" evidence="1">
    <location>
        <begin position="1"/>
        <end position="326"/>
    </location>
</feature>
<organism evidence="2">
    <name type="scientific">uncultured Solirubrobacteraceae bacterium</name>
    <dbReference type="NCBI Taxonomy" id="1162706"/>
    <lineage>
        <taxon>Bacteria</taxon>
        <taxon>Bacillati</taxon>
        <taxon>Actinomycetota</taxon>
        <taxon>Thermoleophilia</taxon>
        <taxon>Solirubrobacterales</taxon>
        <taxon>Solirubrobacteraceae</taxon>
        <taxon>environmental samples</taxon>
    </lineage>
</organism>
<feature type="non-terminal residue" evidence="2">
    <location>
        <position position="1"/>
    </location>
</feature>
<feature type="compositionally biased region" description="Basic and acidic residues" evidence="1">
    <location>
        <begin position="48"/>
        <end position="71"/>
    </location>
</feature>
<feature type="non-terminal residue" evidence="2">
    <location>
        <position position="326"/>
    </location>
</feature>
<dbReference type="AlphaFoldDB" id="A0A6J4TCG9"/>
<feature type="compositionally biased region" description="Basic residues" evidence="1">
    <location>
        <begin position="133"/>
        <end position="142"/>
    </location>
</feature>
<gene>
    <name evidence="2" type="ORF">AVDCRST_MAG30-2970</name>
</gene>
<feature type="compositionally biased region" description="Basic and acidic residues" evidence="1">
    <location>
        <begin position="274"/>
        <end position="289"/>
    </location>
</feature>
<evidence type="ECO:0000313" key="2">
    <source>
        <dbReference type="EMBL" id="CAA9519776.1"/>
    </source>
</evidence>